<evidence type="ECO:0000256" key="2">
    <source>
        <dbReference type="ARBA" id="ARBA00023043"/>
    </source>
</evidence>
<dbReference type="SMART" id="SM00248">
    <property type="entry name" value="ANK"/>
    <property type="match status" value="7"/>
</dbReference>
<evidence type="ECO:0000256" key="1">
    <source>
        <dbReference type="ARBA" id="ARBA00022737"/>
    </source>
</evidence>
<dbReference type="Proteomes" id="UP001178322">
    <property type="component" value="Chromosome"/>
</dbReference>
<dbReference type="PANTHER" id="PTHR24198:SF165">
    <property type="entry name" value="ANKYRIN REPEAT-CONTAINING PROTEIN-RELATED"/>
    <property type="match status" value="1"/>
</dbReference>
<evidence type="ECO:0000313" key="5">
    <source>
        <dbReference type="EMBL" id="WHY49645.1"/>
    </source>
</evidence>
<dbReference type="RefSeq" id="WP_283868377.1">
    <property type="nucleotide sequence ID" value="NZ_CP126101.1"/>
</dbReference>
<keyword evidence="4" id="KW-1133">Transmembrane helix</keyword>
<feature type="transmembrane region" description="Helical" evidence="4">
    <location>
        <begin position="225"/>
        <end position="247"/>
    </location>
</feature>
<dbReference type="InterPro" id="IPR036770">
    <property type="entry name" value="Ankyrin_rpt-contain_sf"/>
</dbReference>
<proteinExistence type="predicted"/>
<feature type="repeat" description="ANK" evidence="3">
    <location>
        <begin position="328"/>
        <end position="360"/>
    </location>
</feature>
<feature type="repeat" description="ANK" evidence="3">
    <location>
        <begin position="498"/>
        <end position="530"/>
    </location>
</feature>
<dbReference type="InterPro" id="IPR002110">
    <property type="entry name" value="Ankyrin_rpt"/>
</dbReference>
<reference evidence="5" key="1">
    <citation type="submission" date="2023-05" db="EMBL/GenBank/DDBJ databases">
        <title>Comparative genomics of Bacillaceae isolates and their secondary metabolite potential.</title>
        <authorList>
            <person name="Song L."/>
            <person name="Nielsen L.J."/>
            <person name="Mohite O."/>
            <person name="Xu X."/>
            <person name="Weber T."/>
            <person name="Kovacs A.T."/>
        </authorList>
    </citation>
    <scope>NUCLEOTIDE SEQUENCE</scope>
    <source>
        <strain evidence="5">LY1</strain>
    </source>
</reference>
<dbReference type="PROSITE" id="PS50088">
    <property type="entry name" value="ANK_REPEAT"/>
    <property type="match status" value="2"/>
</dbReference>
<keyword evidence="2 3" id="KW-0040">ANK repeat</keyword>
<organism evidence="5 6">
    <name type="scientific">Lysinibacillus pakistanensis</name>
    <dbReference type="NCBI Taxonomy" id="759811"/>
    <lineage>
        <taxon>Bacteria</taxon>
        <taxon>Bacillati</taxon>
        <taxon>Bacillota</taxon>
        <taxon>Bacilli</taxon>
        <taxon>Bacillales</taxon>
        <taxon>Bacillaceae</taxon>
        <taxon>Lysinibacillus</taxon>
    </lineage>
</organism>
<dbReference type="PROSITE" id="PS50297">
    <property type="entry name" value="ANK_REP_REGION"/>
    <property type="match status" value="1"/>
</dbReference>
<dbReference type="EMBL" id="CP126101">
    <property type="protein sequence ID" value="WHY49645.1"/>
    <property type="molecule type" value="Genomic_DNA"/>
</dbReference>
<keyword evidence="4" id="KW-0812">Transmembrane</keyword>
<keyword evidence="1" id="KW-0677">Repeat</keyword>
<dbReference type="AlphaFoldDB" id="A0AAX3WSY0"/>
<accession>A0AAX3WSY0</accession>
<evidence type="ECO:0000313" key="6">
    <source>
        <dbReference type="Proteomes" id="UP001178322"/>
    </source>
</evidence>
<protein>
    <submittedName>
        <fullName evidence="5">Ankyrin repeat domain-containing protein</fullName>
    </submittedName>
</protein>
<evidence type="ECO:0000256" key="3">
    <source>
        <dbReference type="PROSITE-ProRule" id="PRU00023"/>
    </source>
</evidence>
<evidence type="ECO:0000256" key="4">
    <source>
        <dbReference type="SAM" id="Phobius"/>
    </source>
</evidence>
<name>A0AAX3WSY0_9BACI</name>
<dbReference type="Pfam" id="PF12796">
    <property type="entry name" value="Ank_2"/>
    <property type="match status" value="2"/>
</dbReference>
<gene>
    <name evidence="5" type="ORF">QNH24_15010</name>
</gene>
<dbReference type="SUPFAM" id="SSF48403">
    <property type="entry name" value="Ankyrin repeat"/>
    <property type="match status" value="1"/>
</dbReference>
<keyword evidence="4" id="KW-0472">Membrane</keyword>
<dbReference type="PANTHER" id="PTHR24198">
    <property type="entry name" value="ANKYRIN REPEAT AND PROTEIN KINASE DOMAIN-CONTAINING PROTEIN"/>
    <property type="match status" value="1"/>
</dbReference>
<sequence>MLVDINCPVELLEYQLYRSKKTGKVYCSFRFNNISEKSIKGFKATIYCYDQFGEPVGMESNSFEYTQQLTESIKPNQPFDNGEKIPLDNFRHTRKMDIVIHKVLFSDETTWSKKETELEEVELKEINNPKQLSYVKAHEGNDAKYYSQIINDKWLCICGRLNLEDMKTCKRCKREKDHVLSNYRNDKTINENITFYEKQIEDHKKKELAEKERQHKIYKKKMKKVIMYCSMFISLLLLIGIAVFGFITKFTFSWDNYLLLKDKNNSLIEAVKMEDIKNIEFLLKNGAKVTFINKDGENSVSEAIKLSNKKIAMSLMNKEIGSIKVGKEKNTLAHIAVINNQYEILKELHPFGVDMNVKNEQGHTVLYYAMKIGNRDMIDYLVNEIKVNPQEVDNEGNNIVQVALLHQLNNTELLKDLVNLDIDLNRKNAAGQNTYETAILTQNKDIVQLFIDKGLNLNKVDENGNNAIHVLLNHKKGDMTFLSELMKKGTDLNGLNKQGQTPLYLAILNGDKNTVEVLIKNKPNLNSVNSNGESAVEIAEKHNQSLVELFERDKFIIKIDKQKNVFLVNGITLGSSRKDVVNRLGAPDKKGFKYFDNTIACNYYYLNDNTGKKIETEYCFYDDDTIESISFDFYSKHLNEKWYKNLGKPFVNEEAPIFYLKGSEQTLLLKPNEKIGFLSYADGNFYYYYEKN</sequence>
<dbReference type="Gene3D" id="1.25.40.20">
    <property type="entry name" value="Ankyrin repeat-containing domain"/>
    <property type="match status" value="1"/>
</dbReference>